<dbReference type="AlphaFoldDB" id="A0A382JQP8"/>
<organism evidence="2">
    <name type="scientific">marine metagenome</name>
    <dbReference type="NCBI Taxonomy" id="408172"/>
    <lineage>
        <taxon>unclassified sequences</taxon>
        <taxon>metagenomes</taxon>
        <taxon>ecological metagenomes</taxon>
    </lineage>
</organism>
<dbReference type="EMBL" id="UINC01075672">
    <property type="protein sequence ID" value="SVC14086.1"/>
    <property type="molecule type" value="Genomic_DNA"/>
</dbReference>
<proteinExistence type="predicted"/>
<protein>
    <submittedName>
        <fullName evidence="2">Uncharacterized protein</fullName>
    </submittedName>
</protein>
<gene>
    <name evidence="2" type="ORF">METZ01_LOCUS266940</name>
</gene>
<feature type="compositionally biased region" description="Polar residues" evidence="1">
    <location>
        <begin position="18"/>
        <end position="31"/>
    </location>
</feature>
<name>A0A382JQP8_9ZZZZ</name>
<feature type="region of interest" description="Disordered" evidence="1">
    <location>
        <begin position="9"/>
        <end position="47"/>
    </location>
</feature>
<accession>A0A382JQP8</accession>
<evidence type="ECO:0000313" key="2">
    <source>
        <dbReference type="EMBL" id="SVC14086.1"/>
    </source>
</evidence>
<sequence>MMKKITAIARNENLIKPQRSTKTQRGFTLSTQSSSQQDLNRILPISA</sequence>
<reference evidence="2" key="1">
    <citation type="submission" date="2018-05" db="EMBL/GenBank/DDBJ databases">
        <authorList>
            <person name="Lanie J.A."/>
            <person name="Ng W.-L."/>
            <person name="Kazmierczak K.M."/>
            <person name="Andrzejewski T.M."/>
            <person name="Davidsen T.M."/>
            <person name="Wayne K.J."/>
            <person name="Tettelin H."/>
            <person name="Glass J.I."/>
            <person name="Rusch D."/>
            <person name="Podicherti R."/>
            <person name="Tsui H.-C.T."/>
            <person name="Winkler M.E."/>
        </authorList>
    </citation>
    <scope>NUCLEOTIDE SEQUENCE</scope>
</reference>
<evidence type="ECO:0000256" key="1">
    <source>
        <dbReference type="SAM" id="MobiDB-lite"/>
    </source>
</evidence>